<keyword evidence="1" id="KW-1133">Transmembrane helix</keyword>
<evidence type="ECO:0000256" key="1">
    <source>
        <dbReference type="SAM" id="Phobius"/>
    </source>
</evidence>
<dbReference type="EMBL" id="JAQLKE010000063">
    <property type="protein sequence ID" value="MDB7085915.1"/>
    <property type="molecule type" value="Genomic_DNA"/>
</dbReference>
<proteinExistence type="predicted"/>
<dbReference type="RefSeq" id="WP_195992846.1">
    <property type="nucleotide sequence ID" value="NZ_JADPBJ010000052.1"/>
</dbReference>
<evidence type="ECO:0000313" key="2">
    <source>
        <dbReference type="EMBL" id="MDB7085915.1"/>
    </source>
</evidence>
<feature type="transmembrane region" description="Helical" evidence="1">
    <location>
        <begin position="52"/>
        <end position="74"/>
    </location>
</feature>
<sequence length="83" mass="9685">MIETTSVNLWDYITGFSIILMVPLIIITVLFMIYSIISIVEKDLQENNDNRMYLVVLIIGFIFLIIECLLYKGLLDLFQIFCT</sequence>
<feature type="transmembrane region" description="Helical" evidence="1">
    <location>
        <begin position="12"/>
        <end position="40"/>
    </location>
</feature>
<evidence type="ECO:0000313" key="3">
    <source>
        <dbReference type="Proteomes" id="UP001211987"/>
    </source>
</evidence>
<protein>
    <submittedName>
        <fullName evidence="2">Uncharacterized protein</fullName>
    </submittedName>
</protein>
<keyword evidence="1" id="KW-0812">Transmembrane</keyword>
<name>A0AB35IRT7_9FIRM</name>
<accession>A0AB35IRT7</accession>
<organism evidence="2 3">
    <name type="scientific">Thomasclavelia ramosa</name>
    <dbReference type="NCBI Taxonomy" id="1547"/>
    <lineage>
        <taxon>Bacteria</taxon>
        <taxon>Bacillati</taxon>
        <taxon>Bacillota</taxon>
        <taxon>Erysipelotrichia</taxon>
        <taxon>Erysipelotrichales</taxon>
        <taxon>Coprobacillaceae</taxon>
        <taxon>Thomasclavelia</taxon>
    </lineage>
</organism>
<reference evidence="2" key="1">
    <citation type="submission" date="2023-01" db="EMBL/GenBank/DDBJ databases">
        <title>Human gut microbiome strain richness.</title>
        <authorList>
            <person name="Chen-Liaw A."/>
        </authorList>
    </citation>
    <scope>NUCLEOTIDE SEQUENCE</scope>
    <source>
        <strain evidence="2">1001217st2_G6_1001217B_191108</strain>
    </source>
</reference>
<gene>
    <name evidence="2" type="ORF">PM738_19235</name>
</gene>
<dbReference type="Proteomes" id="UP001211987">
    <property type="component" value="Unassembled WGS sequence"/>
</dbReference>
<comment type="caution">
    <text evidence="2">The sequence shown here is derived from an EMBL/GenBank/DDBJ whole genome shotgun (WGS) entry which is preliminary data.</text>
</comment>
<dbReference type="AlphaFoldDB" id="A0AB35IRT7"/>
<keyword evidence="1" id="KW-0472">Membrane</keyword>